<feature type="repeat" description="ANK" evidence="1">
    <location>
        <begin position="572"/>
        <end position="604"/>
    </location>
</feature>
<keyword evidence="2" id="KW-0175">Coiled coil</keyword>
<feature type="region of interest" description="Disordered" evidence="3">
    <location>
        <begin position="260"/>
        <end position="506"/>
    </location>
</feature>
<feature type="compositionally biased region" description="Low complexity" evidence="3">
    <location>
        <begin position="1"/>
        <end position="13"/>
    </location>
</feature>
<feature type="compositionally biased region" description="Polar residues" evidence="3">
    <location>
        <begin position="143"/>
        <end position="153"/>
    </location>
</feature>
<dbReference type="InterPro" id="IPR002110">
    <property type="entry name" value="Ankyrin_rpt"/>
</dbReference>
<feature type="compositionally biased region" description="Basic and acidic residues" evidence="3">
    <location>
        <begin position="811"/>
        <end position="841"/>
    </location>
</feature>
<feature type="region of interest" description="Disordered" evidence="3">
    <location>
        <begin position="1"/>
        <end position="63"/>
    </location>
</feature>
<reference evidence="4 5" key="1">
    <citation type="submission" date="2017-05" db="EMBL/GenBank/DDBJ databases">
        <title>The Genome Sequence of Candida krusei Ckrusei653.</title>
        <authorList>
            <person name="Cuomo C."/>
            <person name="Forche A."/>
            <person name="Young S."/>
            <person name="Abouelleil A."/>
            <person name="Cao P."/>
            <person name="Chapman S."/>
            <person name="Cusick C."/>
            <person name="Shea T."/>
            <person name="Nusbaum C."/>
            <person name="Birren B."/>
        </authorList>
    </citation>
    <scope>NUCLEOTIDE SEQUENCE [LARGE SCALE GENOMIC DNA]</scope>
    <source>
        <strain evidence="4 5">Ckrusei653</strain>
    </source>
</reference>
<evidence type="ECO:0000256" key="3">
    <source>
        <dbReference type="SAM" id="MobiDB-lite"/>
    </source>
</evidence>
<evidence type="ECO:0000256" key="1">
    <source>
        <dbReference type="PROSITE-ProRule" id="PRU00023"/>
    </source>
</evidence>
<dbReference type="VEuPathDB" id="FungiDB:C5L36_0B10290"/>
<feature type="compositionally biased region" description="Basic and acidic residues" evidence="3">
    <location>
        <begin position="339"/>
        <end position="378"/>
    </location>
</feature>
<evidence type="ECO:0000256" key="2">
    <source>
        <dbReference type="SAM" id="Coils"/>
    </source>
</evidence>
<dbReference type="PANTHER" id="PTHR24149:SF14">
    <property type="entry name" value="ANKYRIN REPEAT DOMAIN 12"/>
    <property type="match status" value="1"/>
</dbReference>
<feature type="compositionally biased region" description="Basic and acidic residues" evidence="3">
    <location>
        <begin position="850"/>
        <end position="861"/>
    </location>
</feature>
<protein>
    <submittedName>
        <fullName evidence="4">Uncharacterized protein</fullName>
    </submittedName>
</protein>
<feature type="region of interest" description="Disordered" evidence="3">
    <location>
        <begin position="125"/>
        <end position="169"/>
    </location>
</feature>
<feature type="compositionally biased region" description="Basic and acidic residues" evidence="3">
    <location>
        <begin position="129"/>
        <end position="142"/>
    </location>
</feature>
<dbReference type="Proteomes" id="UP000195871">
    <property type="component" value="Unassembled WGS sequence"/>
</dbReference>
<evidence type="ECO:0000313" key="4">
    <source>
        <dbReference type="EMBL" id="OUT20809.1"/>
    </source>
</evidence>
<name>A0A1Z8JJR3_PICKU</name>
<comment type="caution">
    <text evidence="4">The sequence shown here is derived from an EMBL/GenBank/DDBJ whole genome shotgun (WGS) entry which is preliminary data.</text>
</comment>
<keyword evidence="1" id="KW-0040">ANK repeat</keyword>
<accession>A0A1Z8JJR3</accession>
<feature type="compositionally biased region" description="Polar residues" evidence="3">
    <location>
        <begin position="662"/>
        <end position="674"/>
    </location>
</feature>
<sequence length="1215" mass="139313">MSGNSYRRSGGSSHPNSQKGSGHGYYGRPSNNNNQYYHNNSHMDSGHNHDAAYSNYPPHTSYQNYQRGYEHRYNGHYGPRHNSYNTYSYNSRYHNEPGYPTTEQINIHINPNNQPVRNRNISTNATFEPARDDSQKPVEKSSRASPSTTQLFSSRRRDPGLTQTREAAPVNAKSIMIKETTKKPIDINILHAVKKAKKELPDKVDSNFKIDEKPAEESTSIELKEYKNPYTQRYKEDLFNGEKTNPTVLKEEAQSAVVNSSIKFENDDGGQIKSNPEVKTENELYSPEEIRSEIKDDDMLRDVSMKGKEDDKIETVKTPGVNSQYNKDTYNETKMSSQEYKEQVKEEPEKNGDQEKGYNEEQKRSSIENDNNGERKNEDENEDAAAHDDDDEDDEKVIIPAKRRAVSVEVQSINEESEEETDHEDTVPVPSRKTRRLHRILEKSTNSDNEKEYPSNKTQGEVTKLAENSIQLQKTRNTSRSSILHPSRSQSPKIRKASKPDSAGRSLLQRMCIKGNLKEVQRLIEQGSPDINSADFAGTTPLHEAALEGFYEIAKILLDHGANVNAQSGDMDKDTPLIDAVSNLHYKLVKLLLTRGANPRIKNSKGMDAIAVLDDLLEDLDDQDADYEPQYHDAKKIRKLLVQYGKNFGEPSVPVSNKRRTSSPADESVNTSIGSDSLDDRIRANDVTYVLNYVSSTLGSSISAESLLLASKLGFPDIASLLIAFGADINYQDKNGWTPLMHAVGKNHFEMVKLLLSNQAKIDLRDKKNRNVLDILRERNLTDSEDYVYIFKKFEEKGLDSSSLSITQTNKKTEANKKTENAKTLEDQKTETLNKVEHEEKLPDDEEIEEPMKRIADELPNKPHKKQKNDEGKPKPLPSVTLMATGKDSSDTAEEKGLLKPKKKEQAEEKSIVYNEPTPDEVEVRRLREIESQKAREALEHQRNERKKMMQRKVAMELDKLQQQRIEEEKNKEREKLERKRKEEEENLKIVKEQEEATKQKAIKAEVDRRKLIRSYYPYGLRQAQFHGTLEKNEIAKYLPLYVFEIEHEQYVVDLQLNLLFGVEDLYTKFPQLSKRKVKYEEKQSIWNFLWPTIGSYKNTELGVAELLKEYKSESEKFNVLITYWTKLHEVEELLKHKEYFTLKECLHSYGYCKASITQSNAAVLNVLDDKTSDTANTRTSLLPSQPVSEETSDMPLRFGPRAREALSVIHRQLW</sequence>
<feature type="region of interest" description="Disordered" evidence="3">
    <location>
        <begin position="809"/>
        <end position="921"/>
    </location>
</feature>
<gene>
    <name evidence="4" type="ORF">CAS74_003804</name>
</gene>
<dbReference type="SMART" id="SM00248">
    <property type="entry name" value="ANK"/>
    <property type="match status" value="5"/>
</dbReference>
<feature type="compositionally biased region" description="Polar residues" evidence="3">
    <location>
        <begin position="455"/>
        <end position="492"/>
    </location>
</feature>
<dbReference type="GO" id="GO:0005654">
    <property type="term" value="C:nucleoplasm"/>
    <property type="evidence" value="ECO:0007669"/>
    <property type="project" value="TreeGrafter"/>
</dbReference>
<evidence type="ECO:0000313" key="5">
    <source>
        <dbReference type="Proteomes" id="UP000195871"/>
    </source>
</evidence>
<feature type="compositionally biased region" description="Basic and acidic residues" evidence="3">
    <location>
        <begin position="276"/>
        <end position="315"/>
    </location>
</feature>
<feature type="region of interest" description="Disordered" evidence="3">
    <location>
        <begin position="1174"/>
        <end position="1195"/>
    </location>
</feature>
<organism evidence="4 5">
    <name type="scientific">Pichia kudriavzevii</name>
    <name type="common">Yeast</name>
    <name type="synonym">Issatchenkia orientalis</name>
    <dbReference type="NCBI Taxonomy" id="4909"/>
    <lineage>
        <taxon>Eukaryota</taxon>
        <taxon>Fungi</taxon>
        <taxon>Dikarya</taxon>
        <taxon>Ascomycota</taxon>
        <taxon>Saccharomycotina</taxon>
        <taxon>Pichiomycetes</taxon>
        <taxon>Pichiales</taxon>
        <taxon>Pichiaceae</taxon>
        <taxon>Pichia</taxon>
    </lineage>
</organism>
<feature type="repeat" description="ANK" evidence="1">
    <location>
        <begin position="702"/>
        <end position="734"/>
    </location>
</feature>
<feature type="repeat" description="ANK" evidence="1">
    <location>
        <begin position="735"/>
        <end position="767"/>
    </location>
</feature>
<dbReference type="PROSITE" id="PS50297">
    <property type="entry name" value="ANK_REP_REGION"/>
    <property type="match status" value="3"/>
</dbReference>
<feature type="compositionally biased region" description="Basic and acidic residues" evidence="3">
    <location>
        <begin position="888"/>
        <end position="911"/>
    </location>
</feature>
<dbReference type="PANTHER" id="PTHR24149">
    <property type="entry name" value="ANKYRIN REPEAT DOMAIN-CONTAINING PROTEIN 12"/>
    <property type="match status" value="1"/>
</dbReference>
<feature type="region of interest" description="Disordered" evidence="3">
    <location>
        <begin position="651"/>
        <end position="674"/>
    </location>
</feature>
<proteinExistence type="predicted"/>
<feature type="repeat" description="ANK" evidence="1">
    <location>
        <begin position="537"/>
        <end position="569"/>
    </location>
</feature>
<dbReference type="SUPFAM" id="SSF48403">
    <property type="entry name" value="Ankyrin repeat"/>
    <property type="match status" value="1"/>
</dbReference>
<feature type="compositionally biased region" description="Low complexity" evidence="3">
    <location>
        <begin position="30"/>
        <end position="42"/>
    </location>
</feature>
<dbReference type="AlphaFoldDB" id="A0A1Z8JJR3"/>
<dbReference type="InterPro" id="IPR053210">
    <property type="entry name" value="ANKRD12"/>
</dbReference>
<feature type="compositionally biased region" description="Acidic residues" evidence="3">
    <location>
        <begin position="379"/>
        <end position="395"/>
    </location>
</feature>
<dbReference type="InterPro" id="IPR036770">
    <property type="entry name" value="Ankyrin_rpt-contain_sf"/>
</dbReference>
<feature type="compositionally biased region" description="Polar residues" evidence="3">
    <location>
        <begin position="320"/>
        <end position="338"/>
    </location>
</feature>
<dbReference type="Gene3D" id="1.25.40.20">
    <property type="entry name" value="Ankyrin repeat-containing domain"/>
    <property type="match status" value="2"/>
</dbReference>
<dbReference type="EMBL" id="NHMM01000006">
    <property type="protein sequence ID" value="OUT20809.1"/>
    <property type="molecule type" value="Genomic_DNA"/>
</dbReference>
<feature type="coiled-coil region" evidence="2">
    <location>
        <begin position="932"/>
        <end position="1001"/>
    </location>
</feature>
<dbReference type="Pfam" id="PF12796">
    <property type="entry name" value="Ank_2"/>
    <property type="match status" value="2"/>
</dbReference>
<feature type="compositionally biased region" description="Polar residues" evidence="3">
    <location>
        <begin position="1174"/>
        <end position="1190"/>
    </location>
</feature>
<dbReference type="PRINTS" id="PR01415">
    <property type="entry name" value="ANKYRIN"/>
</dbReference>
<dbReference type="PROSITE" id="PS50088">
    <property type="entry name" value="ANK_REPEAT"/>
    <property type="match status" value="4"/>
</dbReference>